<organism evidence="2 3">
    <name type="scientific">Kribbella soli</name>
    <dbReference type="NCBI Taxonomy" id="1124743"/>
    <lineage>
        <taxon>Bacteria</taxon>
        <taxon>Bacillati</taxon>
        <taxon>Actinomycetota</taxon>
        <taxon>Actinomycetes</taxon>
        <taxon>Propionibacteriales</taxon>
        <taxon>Kribbellaceae</taxon>
        <taxon>Kribbella</taxon>
    </lineage>
</organism>
<sequence length="152" mass="16750">MELTRSFSDEQYARALESWTFLELDGLVPIFTSPFGDVFFQAADGFWWLDTLEGTLELTWASADELREELNTEDGQDQYLLAGLVFGAANQGVVPGPDQVYSFTHPPQLGGELTLDNVEVLDFVVSLNILGQIHSQIRDLPPGTPISGITIS</sequence>
<name>A0A4R0H123_9ACTN</name>
<dbReference type="OrthoDB" id="2988179at2"/>
<feature type="domain" description="T6SS immunity protein Tdi1 C-terminal" evidence="1">
    <location>
        <begin position="64"/>
        <end position="134"/>
    </location>
</feature>
<proteinExistence type="predicted"/>
<evidence type="ECO:0000313" key="2">
    <source>
        <dbReference type="EMBL" id="TCC04001.1"/>
    </source>
</evidence>
<evidence type="ECO:0000313" key="3">
    <source>
        <dbReference type="Proteomes" id="UP000292346"/>
    </source>
</evidence>
<dbReference type="Pfam" id="PF08906">
    <property type="entry name" value="T6SS_Tdi1_C"/>
    <property type="match status" value="1"/>
</dbReference>
<dbReference type="Proteomes" id="UP000292346">
    <property type="component" value="Unassembled WGS sequence"/>
</dbReference>
<dbReference type="EMBL" id="SJJZ01000004">
    <property type="protein sequence ID" value="TCC04001.1"/>
    <property type="molecule type" value="Genomic_DNA"/>
</dbReference>
<gene>
    <name evidence="2" type="ORF">E0H45_33420</name>
</gene>
<evidence type="ECO:0000259" key="1">
    <source>
        <dbReference type="Pfam" id="PF08906"/>
    </source>
</evidence>
<dbReference type="AlphaFoldDB" id="A0A4R0H123"/>
<accession>A0A4R0H123</accession>
<protein>
    <submittedName>
        <fullName evidence="2">DUF1851 domain-containing protein</fullName>
    </submittedName>
</protein>
<dbReference type="InterPro" id="IPR015002">
    <property type="entry name" value="T6SS_Tdi1_C"/>
</dbReference>
<comment type="caution">
    <text evidence="2">The sequence shown here is derived from an EMBL/GenBank/DDBJ whole genome shotgun (WGS) entry which is preliminary data.</text>
</comment>
<reference evidence="2 3" key="1">
    <citation type="submission" date="2019-02" db="EMBL/GenBank/DDBJ databases">
        <title>Kribbella capetownensis sp. nov. and Kribbella speibonae sp. nov., isolated from soil.</title>
        <authorList>
            <person name="Curtis S.M."/>
            <person name="Norton I."/>
            <person name="Everest G.J."/>
            <person name="Meyers P.R."/>
        </authorList>
    </citation>
    <scope>NUCLEOTIDE SEQUENCE [LARGE SCALE GENOMIC DNA]</scope>
    <source>
        <strain evidence="2 3">KCTC 29219</strain>
    </source>
</reference>
<keyword evidence="3" id="KW-1185">Reference proteome</keyword>
<dbReference type="RefSeq" id="WP_131344866.1">
    <property type="nucleotide sequence ID" value="NZ_SJJZ01000004.1"/>
</dbReference>